<feature type="transmembrane region" description="Helical" evidence="1">
    <location>
        <begin position="7"/>
        <end position="28"/>
    </location>
</feature>
<keyword evidence="3" id="KW-1185">Reference proteome</keyword>
<feature type="transmembrane region" description="Helical" evidence="1">
    <location>
        <begin position="40"/>
        <end position="60"/>
    </location>
</feature>
<accession>A0A972GPU4</accession>
<comment type="caution">
    <text evidence="2">The sequence shown here is derived from an EMBL/GenBank/DDBJ whole genome shotgun (WGS) entry which is preliminary data.</text>
</comment>
<organism evidence="2 3">
    <name type="scientific">Paenibacillus foliorum</name>
    <dbReference type="NCBI Taxonomy" id="2654974"/>
    <lineage>
        <taxon>Bacteria</taxon>
        <taxon>Bacillati</taxon>
        <taxon>Bacillota</taxon>
        <taxon>Bacilli</taxon>
        <taxon>Bacillales</taxon>
        <taxon>Paenibacillaceae</taxon>
        <taxon>Paenibacillus</taxon>
    </lineage>
</organism>
<keyword evidence="1" id="KW-0812">Transmembrane</keyword>
<reference evidence="2" key="1">
    <citation type="submission" date="2019-10" db="EMBL/GenBank/DDBJ databases">
        <title>Description of Paenibacillus glebae sp. nov.</title>
        <authorList>
            <person name="Carlier A."/>
            <person name="Qi S."/>
        </authorList>
    </citation>
    <scope>NUCLEOTIDE SEQUENCE</scope>
    <source>
        <strain evidence="2">LMG 31456</strain>
    </source>
</reference>
<keyword evidence="1" id="KW-0472">Membrane</keyword>
<feature type="transmembrane region" description="Helical" evidence="1">
    <location>
        <begin position="65"/>
        <end position="81"/>
    </location>
</feature>
<name>A0A972GPU4_9BACL</name>
<proteinExistence type="predicted"/>
<sequence>MIKWSKISSILGITAGIISMILWCIFSFVNPYSNRFEPDAALITFIMLCLPACLAILSAILQQRALMIVSFIWSIPVSLYFTLTPGIFALFGVNSLAYLITFLLMRANK</sequence>
<feature type="transmembrane region" description="Helical" evidence="1">
    <location>
        <begin position="87"/>
        <end position="105"/>
    </location>
</feature>
<evidence type="ECO:0000313" key="3">
    <source>
        <dbReference type="Proteomes" id="UP000641588"/>
    </source>
</evidence>
<evidence type="ECO:0000256" key="1">
    <source>
        <dbReference type="SAM" id="Phobius"/>
    </source>
</evidence>
<evidence type="ECO:0000313" key="2">
    <source>
        <dbReference type="EMBL" id="NOU94183.1"/>
    </source>
</evidence>
<dbReference type="AlphaFoldDB" id="A0A972GPU4"/>
<dbReference type="Proteomes" id="UP000641588">
    <property type="component" value="Unassembled WGS sequence"/>
</dbReference>
<dbReference type="EMBL" id="WHOD01000055">
    <property type="protein sequence ID" value="NOU94183.1"/>
    <property type="molecule type" value="Genomic_DNA"/>
</dbReference>
<gene>
    <name evidence="2" type="ORF">GC093_13290</name>
</gene>
<protein>
    <submittedName>
        <fullName evidence="2">Uncharacterized protein</fullName>
    </submittedName>
</protein>
<keyword evidence="1" id="KW-1133">Transmembrane helix</keyword>